<proteinExistence type="inferred from homology"/>
<dbReference type="Pfam" id="PF00876">
    <property type="entry name" value="Innexin"/>
    <property type="match status" value="1"/>
</dbReference>
<dbReference type="GO" id="GO:0005921">
    <property type="term" value="C:gap junction"/>
    <property type="evidence" value="ECO:0007669"/>
    <property type="project" value="UniProtKB-UniRule"/>
</dbReference>
<comment type="similarity">
    <text evidence="9">Belongs to the pannexin family.</text>
</comment>
<dbReference type="GO" id="GO:0005886">
    <property type="term" value="C:plasma membrane"/>
    <property type="evidence" value="ECO:0007669"/>
    <property type="project" value="UniProtKB-SubCell"/>
</dbReference>
<keyword evidence="8 9" id="KW-0407">Ion channel</keyword>
<dbReference type="InterPro" id="IPR000990">
    <property type="entry name" value="Innexin"/>
</dbReference>
<keyword evidence="6 9" id="KW-0406">Ion transport</keyword>
<comment type="subcellular location">
    <subcellularLocation>
        <location evidence="1 9">Cell membrane</location>
        <topology evidence="1 9">Multi-pass membrane protein</topology>
    </subcellularLocation>
</comment>
<keyword evidence="2 9" id="KW-0813">Transport</keyword>
<dbReference type="PROSITE" id="PS51013">
    <property type="entry name" value="PANNEXIN"/>
    <property type="match status" value="1"/>
</dbReference>
<accession>A0A0B6ZQ98</accession>
<evidence type="ECO:0000256" key="4">
    <source>
        <dbReference type="ARBA" id="ARBA00022692"/>
    </source>
</evidence>
<evidence type="ECO:0000256" key="5">
    <source>
        <dbReference type="ARBA" id="ARBA00022989"/>
    </source>
</evidence>
<evidence type="ECO:0000256" key="7">
    <source>
        <dbReference type="ARBA" id="ARBA00023136"/>
    </source>
</evidence>
<dbReference type="GO" id="GO:0034220">
    <property type="term" value="P:monoatomic ion transmembrane transport"/>
    <property type="evidence" value="ECO:0007669"/>
    <property type="project" value="UniProtKB-KW"/>
</dbReference>
<dbReference type="PANTHER" id="PTHR11893">
    <property type="entry name" value="INNEXIN"/>
    <property type="match status" value="1"/>
</dbReference>
<evidence type="ECO:0000256" key="2">
    <source>
        <dbReference type="ARBA" id="ARBA00022448"/>
    </source>
</evidence>
<dbReference type="GO" id="GO:0005243">
    <property type="term" value="F:gap junction channel activity"/>
    <property type="evidence" value="ECO:0007669"/>
    <property type="project" value="TreeGrafter"/>
</dbReference>
<evidence type="ECO:0000256" key="6">
    <source>
        <dbReference type="ARBA" id="ARBA00023065"/>
    </source>
</evidence>
<keyword evidence="7 9" id="KW-0472">Membrane</keyword>
<reference evidence="10" key="1">
    <citation type="submission" date="2014-12" db="EMBL/GenBank/DDBJ databases">
        <title>Insight into the proteome of Arion vulgaris.</title>
        <authorList>
            <person name="Aradska J."/>
            <person name="Bulat T."/>
            <person name="Smidak R."/>
            <person name="Sarate P."/>
            <person name="Gangsoo J."/>
            <person name="Sialana F."/>
            <person name="Bilban M."/>
            <person name="Lubec G."/>
        </authorList>
    </citation>
    <scope>NUCLEOTIDE SEQUENCE</scope>
    <source>
        <tissue evidence="10">Skin</tissue>
    </source>
</reference>
<dbReference type="PANTHER" id="PTHR11893:SF36">
    <property type="entry name" value="INNEXIN-5"/>
    <property type="match status" value="1"/>
</dbReference>
<dbReference type="AlphaFoldDB" id="A0A0B6ZQ98"/>
<comment type="function">
    <text evidence="9">Structural component of the gap junctions.</text>
</comment>
<evidence type="ECO:0000256" key="8">
    <source>
        <dbReference type="ARBA" id="ARBA00023303"/>
    </source>
</evidence>
<protein>
    <recommendedName>
        <fullName evidence="9">Innexin</fullName>
    </recommendedName>
</protein>
<name>A0A0B6ZQ98_9EUPU</name>
<gene>
    <name evidence="10" type="primary">ORF72370</name>
    <name evidence="9" type="synonym">inx</name>
</gene>
<keyword evidence="5 9" id="KW-1133">Transmembrane helix</keyword>
<evidence type="ECO:0000313" key="10">
    <source>
        <dbReference type="EMBL" id="CEK69986.1"/>
    </source>
</evidence>
<keyword evidence="4 9" id="KW-0812">Transmembrane</keyword>
<comment type="caution">
    <text evidence="9">Lacks conserved residue(s) required for the propagation of feature annotation.</text>
</comment>
<evidence type="ECO:0000256" key="3">
    <source>
        <dbReference type="ARBA" id="ARBA00022475"/>
    </source>
</evidence>
<feature type="transmembrane region" description="Helical" evidence="9">
    <location>
        <begin position="33"/>
        <end position="52"/>
    </location>
</feature>
<sequence length="178" mass="20617">VALCHFQVRGQGSWIQCLLTINMMLEKMFVVEWFWLLLLLVITIYSFITWLTRVLRTSSSVRFVTKYLSVVNEDGSLPQEGKRNVVTFVRDYLGNDGVFLLRILATNTNDVVMSELVGSVWKRYIDYKNKAVKPEPPPKETEPSLDLTLDELELEPMDTKTDDLNINKINELDEYHIA</sequence>
<organism evidence="10">
    <name type="scientific">Arion vulgaris</name>
    <dbReference type="NCBI Taxonomy" id="1028688"/>
    <lineage>
        <taxon>Eukaryota</taxon>
        <taxon>Metazoa</taxon>
        <taxon>Spiralia</taxon>
        <taxon>Lophotrochozoa</taxon>
        <taxon>Mollusca</taxon>
        <taxon>Gastropoda</taxon>
        <taxon>Heterobranchia</taxon>
        <taxon>Euthyneura</taxon>
        <taxon>Panpulmonata</taxon>
        <taxon>Eupulmonata</taxon>
        <taxon>Stylommatophora</taxon>
        <taxon>Helicina</taxon>
        <taxon>Arionoidea</taxon>
        <taxon>Arionidae</taxon>
        <taxon>Arion</taxon>
    </lineage>
</organism>
<evidence type="ECO:0000256" key="9">
    <source>
        <dbReference type="RuleBase" id="RU010713"/>
    </source>
</evidence>
<evidence type="ECO:0000256" key="1">
    <source>
        <dbReference type="ARBA" id="ARBA00004651"/>
    </source>
</evidence>
<keyword evidence="3" id="KW-1003">Cell membrane</keyword>
<feature type="non-terminal residue" evidence="10">
    <location>
        <position position="1"/>
    </location>
</feature>
<dbReference type="EMBL" id="HACG01023121">
    <property type="protein sequence ID" value="CEK69986.1"/>
    <property type="molecule type" value="Transcribed_RNA"/>
</dbReference>